<accession>A0A7T8H0C7</accession>
<protein>
    <submittedName>
        <fullName evidence="2">Uncharacterized protein</fullName>
    </submittedName>
</protein>
<organism evidence="2 3">
    <name type="scientific">Caligus rogercresseyi</name>
    <name type="common">Sea louse</name>
    <dbReference type="NCBI Taxonomy" id="217165"/>
    <lineage>
        <taxon>Eukaryota</taxon>
        <taxon>Metazoa</taxon>
        <taxon>Ecdysozoa</taxon>
        <taxon>Arthropoda</taxon>
        <taxon>Crustacea</taxon>
        <taxon>Multicrustacea</taxon>
        <taxon>Hexanauplia</taxon>
        <taxon>Copepoda</taxon>
        <taxon>Siphonostomatoida</taxon>
        <taxon>Caligidae</taxon>
        <taxon>Caligus</taxon>
    </lineage>
</organism>
<keyword evidence="3" id="KW-1185">Reference proteome</keyword>
<feature type="region of interest" description="Disordered" evidence="1">
    <location>
        <begin position="1"/>
        <end position="65"/>
    </location>
</feature>
<sequence>SSAPNSPDPESDKVNRKLDLSDGGLPDEEEEILEEDEEPEEPVALSSSTPNSLDEVDKGFPETPE</sequence>
<evidence type="ECO:0000313" key="2">
    <source>
        <dbReference type="EMBL" id="QQP41147.1"/>
    </source>
</evidence>
<gene>
    <name evidence="2" type="ORF">FKW44_015426</name>
</gene>
<evidence type="ECO:0000313" key="3">
    <source>
        <dbReference type="Proteomes" id="UP000595437"/>
    </source>
</evidence>
<dbReference type="EMBL" id="CP045899">
    <property type="protein sequence ID" value="QQP41147.1"/>
    <property type="molecule type" value="Genomic_DNA"/>
</dbReference>
<dbReference type="Proteomes" id="UP000595437">
    <property type="component" value="Chromosome 10"/>
</dbReference>
<evidence type="ECO:0000256" key="1">
    <source>
        <dbReference type="SAM" id="MobiDB-lite"/>
    </source>
</evidence>
<feature type="compositionally biased region" description="Basic and acidic residues" evidence="1">
    <location>
        <begin position="10"/>
        <end position="20"/>
    </location>
</feature>
<dbReference type="AlphaFoldDB" id="A0A7T8H0C7"/>
<dbReference type="OrthoDB" id="79452at2759"/>
<proteinExistence type="predicted"/>
<reference evidence="3" key="1">
    <citation type="submission" date="2021-01" db="EMBL/GenBank/DDBJ databases">
        <title>Caligus Genome Assembly.</title>
        <authorList>
            <person name="Gallardo-Escarate C."/>
        </authorList>
    </citation>
    <scope>NUCLEOTIDE SEQUENCE [LARGE SCALE GENOMIC DNA]</scope>
</reference>
<feature type="compositionally biased region" description="Acidic residues" evidence="1">
    <location>
        <begin position="25"/>
        <end position="41"/>
    </location>
</feature>
<name>A0A7T8H0C7_CALRO</name>
<feature type="compositionally biased region" description="Basic and acidic residues" evidence="1">
    <location>
        <begin position="55"/>
        <end position="65"/>
    </location>
</feature>
<feature type="non-terminal residue" evidence="2">
    <location>
        <position position="65"/>
    </location>
</feature>
<feature type="non-terminal residue" evidence="2">
    <location>
        <position position="1"/>
    </location>
</feature>